<dbReference type="PROSITE" id="PS51186">
    <property type="entry name" value="GNAT"/>
    <property type="match status" value="1"/>
</dbReference>
<evidence type="ECO:0000313" key="4">
    <source>
        <dbReference type="EMBL" id="MDE8652596.1"/>
    </source>
</evidence>
<dbReference type="CDD" id="cd04301">
    <property type="entry name" value="NAT_SF"/>
    <property type="match status" value="1"/>
</dbReference>
<reference evidence="4 5" key="1">
    <citation type="submission" date="2023-03" db="EMBL/GenBank/DDBJ databases">
        <title>NovoSphingobium album sp. nov. isolated from polycyclic aromatic hydrocarbons- and heavy-metal polluted soil.</title>
        <authorList>
            <person name="Liu Z."/>
            <person name="Wang K."/>
        </authorList>
    </citation>
    <scope>NUCLEOTIDE SEQUENCE [LARGE SCALE GENOMIC DNA]</scope>
    <source>
        <strain evidence="4 5">H3SJ31-1</strain>
    </source>
</reference>
<dbReference type="EC" id="2.3.1.-" evidence="4"/>
<keyword evidence="2 4" id="KW-0012">Acyltransferase</keyword>
<dbReference type="Gene3D" id="3.40.630.30">
    <property type="match status" value="1"/>
</dbReference>
<dbReference type="Pfam" id="PF00583">
    <property type="entry name" value="Acetyltransf_1"/>
    <property type="match status" value="1"/>
</dbReference>
<dbReference type="GO" id="GO:0016746">
    <property type="term" value="F:acyltransferase activity"/>
    <property type="evidence" value="ECO:0007669"/>
    <property type="project" value="UniProtKB-KW"/>
</dbReference>
<organism evidence="4 5">
    <name type="scientific">Novosphingobium album</name>
    <name type="common">ex Liu et al. 2023</name>
    <dbReference type="NCBI Taxonomy" id="3031130"/>
    <lineage>
        <taxon>Bacteria</taxon>
        <taxon>Pseudomonadati</taxon>
        <taxon>Pseudomonadota</taxon>
        <taxon>Alphaproteobacteria</taxon>
        <taxon>Sphingomonadales</taxon>
        <taxon>Sphingomonadaceae</taxon>
        <taxon>Novosphingobium</taxon>
    </lineage>
</organism>
<sequence>MPPRDDIDRLMDVMHAAFDPAFGEAWTRRQIEDALLIGNCHYLLINPQGSPAEPGEETAGFSLTRYGYEEEELLLFAVQPKYRRLGLGRIMLQTVFDRARERGAGRIILEMRKGNPAQYLYAACGFQPVGERRDYYRTPDGHRIDAITFAHDLAKLG</sequence>
<accession>A0ABT5WRB7</accession>
<dbReference type="Proteomes" id="UP001216253">
    <property type="component" value="Unassembled WGS sequence"/>
</dbReference>
<gene>
    <name evidence="4" type="ORF">PYV00_12875</name>
</gene>
<dbReference type="RefSeq" id="WP_275228678.1">
    <property type="nucleotide sequence ID" value="NZ_JARESE010000044.1"/>
</dbReference>
<evidence type="ECO:0000256" key="1">
    <source>
        <dbReference type="ARBA" id="ARBA00022679"/>
    </source>
</evidence>
<dbReference type="PANTHER" id="PTHR43420:SF44">
    <property type="entry name" value="ACETYLTRANSFERASE YPEA"/>
    <property type="match status" value="1"/>
</dbReference>
<dbReference type="EMBL" id="JARESE010000044">
    <property type="protein sequence ID" value="MDE8652596.1"/>
    <property type="molecule type" value="Genomic_DNA"/>
</dbReference>
<comment type="caution">
    <text evidence="4">The sequence shown here is derived from an EMBL/GenBank/DDBJ whole genome shotgun (WGS) entry which is preliminary data.</text>
</comment>
<dbReference type="InterPro" id="IPR050680">
    <property type="entry name" value="YpeA/RimI_acetyltransf"/>
</dbReference>
<dbReference type="SUPFAM" id="SSF55729">
    <property type="entry name" value="Acyl-CoA N-acyltransferases (Nat)"/>
    <property type="match status" value="1"/>
</dbReference>
<evidence type="ECO:0000256" key="2">
    <source>
        <dbReference type="ARBA" id="ARBA00023315"/>
    </source>
</evidence>
<evidence type="ECO:0000259" key="3">
    <source>
        <dbReference type="PROSITE" id="PS51186"/>
    </source>
</evidence>
<keyword evidence="1 4" id="KW-0808">Transferase</keyword>
<proteinExistence type="predicted"/>
<feature type="domain" description="N-acetyltransferase" evidence="3">
    <location>
        <begin position="1"/>
        <end position="154"/>
    </location>
</feature>
<keyword evidence="5" id="KW-1185">Reference proteome</keyword>
<protein>
    <submittedName>
        <fullName evidence="4">GNAT family N-acetyltransferase</fullName>
        <ecNumber evidence="4">2.3.1.-</ecNumber>
    </submittedName>
</protein>
<dbReference type="PANTHER" id="PTHR43420">
    <property type="entry name" value="ACETYLTRANSFERASE"/>
    <property type="match status" value="1"/>
</dbReference>
<dbReference type="InterPro" id="IPR000182">
    <property type="entry name" value="GNAT_dom"/>
</dbReference>
<evidence type="ECO:0000313" key="5">
    <source>
        <dbReference type="Proteomes" id="UP001216253"/>
    </source>
</evidence>
<dbReference type="InterPro" id="IPR016181">
    <property type="entry name" value="Acyl_CoA_acyltransferase"/>
</dbReference>
<name>A0ABT5WRB7_9SPHN</name>